<dbReference type="GO" id="GO:0003677">
    <property type="term" value="F:DNA binding"/>
    <property type="evidence" value="ECO:0007669"/>
    <property type="project" value="InterPro"/>
</dbReference>
<organism evidence="2 3">
    <name type="scientific">Alterisphingorhabdus coralli</name>
    <dbReference type="NCBI Taxonomy" id="3071408"/>
    <lineage>
        <taxon>Bacteria</taxon>
        <taxon>Pseudomonadati</taxon>
        <taxon>Pseudomonadota</taxon>
        <taxon>Alphaproteobacteria</taxon>
        <taxon>Sphingomonadales</taxon>
        <taxon>Sphingomonadaceae</taxon>
        <taxon>Alterisphingorhabdus (ex Yan et al. 2024)</taxon>
    </lineage>
</organism>
<evidence type="ECO:0000313" key="2">
    <source>
        <dbReference type="EMBL" id="WOE76371.1"/>
    </source>
</evidence>
<dbReference type="InterPro" id="IPR001387">
    <property type="entry name" value="Cro/C1-type_HTH"/>
</dbReference>
<sequence>MGKRHDGDKAEFAKRLDKLLLGHPDAPIGRGRFKWLQEQLAERGINVTIEAISGWVDGRYMPYYRRMVVIADVFDVSVEELAEGNDVPKRDVSLRGYQKRQMFLVRAIEKMIEESNESSVKDIGKDALGRL</sequence>
<dbReference type="Proteomes" id="UP001302429">
    <property type="component" value="Chromosome"/>
</dbReference>
<proteinExistence type="predicted"/>
<feature type="domain" description="HTH cro/C1-type" evidence="1">
    <location>
        <begin position="37"/>
        <end position="81"/>
    </location>
</feature>
<dbReference type="PROSITE" id="PS50943">
    <property type="entry name" value="HTH_CROC1"/>
    <property type="match status" value="1"/>
</dbReference>
<dbReference type="SUPFAM" id="SSF47413">
    <property type="entry name" value="lambda repressor-like DNA-binding domains"/>
    <property type="match status" value="1"/>
</dbReference>
<name>A0AA97FA47_9SPHN</name>
<evidence type="ECO:0000313" key="3">
    <source>
        <dbReference type="Proteomes" id="UP001302429"/>
    </source>
</evidence>
<accession>A0AA97FA47</accession>
<dbReference type="AlphaFoldDB" id="A0AA97FA47"/>
<keyword evidence="3" id="KW-1185">Reference proteome</keyword>
<dbReference type="CDD" id="cd00093">
    <property type="entry name" value="HTH_XRE"/>
    <property type="match status" value="1"/>
</dbReference>
<gene>
    <name evidence="2" type="ORF">RB602_06560</name>
</gene>
<dbReference type="Gene3D" id="1.10.260.40">
    <property type="entry name" value="lambda repressor-like DNA-binding domains"/>
    <property type="match status" value="1"/>
</dbReference>
<evidence type="ECO:0000259" key="1">
    <source>
        <dbReference type="PROSITE" id="PS50943"/>
    </source>
</evidence>
<dbReference type="RefSeq" id="WP_317084046.1">
    <property type="nucleotide sequence ID" value="NZ_CP136594.1"/>
</dbReference>
<dbReference type="KEGG" id="acoa:RB602_06560"/>
<protein>
    <submittedName>
        <fullName evidence="2">Helix-turn-helix transcriptional regulator</fullName>
    </submittedName>
</protein>
<reference evidence="2 3" key="1">
    <citation type="submission" date="2023-10" db="EMBL/GenBank/DDBJ databases">
        <title>Complete genome sequence of a Sphingomonadaceae bacterium.</title>
        <authorList>
            <person name="Yan C."/>
        </authorList>
    </citation>
    <scope>NUCLEOTIDE SEQUENCE [LARGE SCALE GENOMIC DNA]</scope>
    <source>
        <strain evidence="2 3">SCSIO 66989</strain>
    </source>
</reference>
<dbReference type="EMBL" id="CP136594">
    <property type="protein sequence ID" value="WOE76371.1"/>
    <property type="molecule type" value="Genomic_DNA"/>
</dbReference>
<dbReference type="InterPro" id="IPR010982">
    <property type="entry name" value="Lambda_DNA-bd_dom_sf"/>
</dbReference>